<feature type="domain" description="Separase-like TPR repeats region" evidence="2">
    <location>
        <begin position="55"/>
        <end position="259"/>
    </location>
</feature>
<accession>A0A445GVK6</accession>
<feature type="domain" description="Separase-like second TPR repeats region" evidence="3">
    <location>
        <begin position="288"/>
        <end position="391"/>
    </location>
</feature>
<organism evidence="4 5">
    <name type="scientific">Glycine soja</name>
    <name type="common">Wild soybean</name>
    <dbReference type="NCBI Taxonomy" id="3848"/>
    <lineage>
        <taxon>Eukaryota</taxon>
        <taxon>Viridiplantae</taxon>
        <taxon>Streptophyta</taxon>
        <taxon>Embryophyta</taxon>
        <taxon>Tracheophyta</taxon>
        <taxon>Spermatophyta</taxon>
        <taxon>Magnoliopsida</taxon>
        <taxon>eudicotyledons</taxon>
        <taxon>Gunneridae</taxon>
        <taxon>Pentapetalae</taxon>
        <taxon>rosids</taxon>
        <taxon>fabids</taxon>
        <taxon>Fabales</taxon>
        <taxon>Fabaceae</taxon>
        <taxon>Papilionoideae</taxon>
        <taxon>50 kb inversion clade</taxon>
        <taxon>NPAAA clade</taxon>
        <taxon>indigoferoid/millettioid clade</taxon>
        <taxon>Phaseoleae</taxon>
        <taxon>Glycine</taxon>
        <taxon>Glycine subgen. Soja</taxon>
    </lineage>
</organism>
<dbReference type="InterPro" id="IPR011256">
    <property type="entry name" value="Reg_factor_effector_dom_sf"/>
</dbReference>
<evidence type="ECO:0000313" key="4">
    <source>
        <dbReference type="EMBL" id="RZB65222.1"/>
    </source>
</evidence>
<evidence type="ECO:0000256" key="1">
    <source>
        <dbReference type="SAM" id="Phobius"/>
    </source>
</evidence>
<dbReference type="InterPro" id="IPR056933">
    <property type="entry name" value="TPR_ESP1"/>
</dbReference>
<dbReference type="PANTHER" id="PTHR12792:SF0">
    <property type="entry name" value="SEPARIN"/>
    <property type="match status" value="1"/>
</dbReference>
<dbReference type="SUPFAM" id="SSF55136">
    <property type="entry name" value="Probable bacterial effector-binding domain"/>
    <property type="match status" value="1"/>
</dbReference>
<dbReference type="Pfam" id="PF25113">
    <property type="entry name" value="TPR_ESP1_2nd"/>
    <property type="match status" value="1"/>
</dbReference>
<dbReference type="InterPro" id="IPR005314">
    <property type="entry name" value="Peptidase_C50"/>
</dbReference>
<dbReference type="GO" id="GO:0072686">
    <property type="term" value="C:mitotic spindle"/>
    <property type="evidence" value="ECO:0007669"/>
    <property type="project" value="TreeGrafter"/>
</dbReference>
<sequence length="667" mass="75255">MQKQLVVHTHFHFGKLQSTREPNSSARCSSFEGTTNSEVVSMEQEIPGFAASPSESSLISKLQSSDSPDIHALVSDYLHPLSDLKPTKKSNPDQTLIRSLAKCFLSFLNASLSILPKWFLEVSKSNNVVSLLELLRVYKICLDCLDVVASQLGSKPFFVEFQRLRLIHCLESCGLFDEAQLEGLGVLEKPPPAKWKGKLLPEIDKGSGEGKELCSLVVDIVVSLLRCATAGLAKKDAHFRKVLLLVEEVSPWLSLAYENTVLHLYPFPIALRVCSLLFALRDNNSLYIMDILESIVRECKVEEENTGTDFVELVYYCANKCQTANESFCSTFAAYLNKIAEHFKQVMTPINSILRLYAAGLLLKTRKYYNVSDLEIVDFKVLTRMDQYEIREVEMEDQDNRKMSFVMPSKYGANLLLPKDSSMRIKEVPRIIVVVVSFSGLKRSLGQIMAYVGIDLSSPTLATLNLIPTFTFILALIFRTTIFGWVFMISVGFNAAARYLDSCYLFISCEICNGVDIKQHTRRWRHQTRGTPLASASWEANHDLVFPALVHPQEHAVNFHRSRNTRVSIKETNSIRDIVQYGASLVETYTVAPPVLTAHLKRVAHHSPHECPPWSPPSLAINSHCRHHCQLLSLPSPVTTVTTVTLIVHRRFFQIFIWTVARGIHRH</sequence>
<keyword evidence="1" id="KW-0472">Membrane</keyword>
<protein>
    <submittedName>
        <fullName evidence="4">Separase</fullName>
    </submittedName>
</protein>
<keyword evidence="5" id="KW-1185">Reference proteome</keyword>
<proteinExistence type="predicted"/>
<dbReference type="Proteomes" id="UP000289340">
    <property type="component" value="Chromosome 15"/>
</dbReference>
<reference evidence="4 5" key="1">
    <citation type="submission" date="2018-09" db="EMBL/GenBank/DDBJ databases">
        <title>A high-quality reference genome of wild soybean provides a powerful tool to mine soybean genomes.</title>
        <authorList>
            <person name="Xie M."/>
            <person name="Chung C.Y.L."/>
            <person name="Li M.-W."/>
            <person name="Wong F.-L."/>
            <person name="Chan T.-F."/>
            <person name="Lam H.-M."/>
        </authorList>
    </citation>
    <scope>NUCLEOTIDE SEQUENCE [LARGE SCALE GENOMIC DNA]</scope>
    <source>
        <strain evidence="5">cv. W05</strain>
        <tissue evidence="4">Hypocotyl of etiolated seedlings</tissue>
    </source>
</reference>
<dbReference type="AlphaFoldDB" id="A0A445GVK6"/>
<dbReference type="PANTHER" id="PTHR12792">
    <property type="entry name" value="EXTRA SPINDLE POLES 1-RELATED"/>
    <property type="match status" value="1"/>
</dbReference>
<dbReference type="GO" id="GO:0006508">
    <property type="term" value="P:proteolysis"/>
    <property type="evidence" value="ECO:0007669"/>
    <property type="project" value="InterPro"/>
</dbReference>
<evidence type="ECO:0000259" key="3">
    <source>
        <dbReference type="Pfam" id="PF25113"/>
    </source>
</evidence>
<dbReference type="GO" id="GO:0005634">
    <property type="term" value="C:nucleus"/>
    <property type="evidence" value="ECO:0007669"/>
    <property type="project" value="InterPro"/>
</dbReference>
<keyword evidence="1" id="KW-0812">Transmembrane</keyword>
<dbReference type="InterPro" id="IPR056932">
    <property type="entry name" value="TPR_ESP1_2nd"/>
</dbReference>
<name>A0A445GVK6_GLYSO</name>
<evidence type="ECO:0000313" key="5">
    <source>
        <dbReference type="Proteomes" id="UP000289340"/>
    </source>
</evidence>
<dbReference type="GO" id="GO:0005737">
    <property type="term" value="C:cytoplasm"/>
    <property type="evidence" value="ECO:0007669"/>
    <property type="project" value="TreeGrafter"/>
</dbReference>
<comment type="caution">
    <text evidence="4">The sequence shown here is derived from an EMBL/GenBank/DDBJ whole genome shotgun (WGS) entry which is preliminary data.</text>
</comment>
<feature type="transmembrane region" description="Helical" evidence="1">
    <location>
        <begin position="466"/>
        <end position="488"/>
    </location>
</feature>
<dbReference type="EMBL" id="QZWG01000015">
    <property type="protein sequence ID" value="RZB65222.1"/>
    <property type="molecule type" value="Genomic_DNA"/>
</dbReference>
<dbReference type="Pfam" id="PF25110">
    <property type="entry name" value="TPR_ESP1"/>
    <property type="match status" value="1"/>
</dbReference>
<evidence type="ECO:0000259" key="2">
    <source>
        <dbReference type="Pfam" id="PF25110"/>
    </source>
</evidence>
<keyword evidence="1" id="KW-1133">Transmembrane helix</keyword>
<dbReference type="Gene3D" id="3.20.80.10">
    <property type="entry name" value="Regulatory factor, effector binding domain"/>
    <property type="match status" value="1"/>
</dbReference>
<dbReference type="GO" id="GO:0051307">
    <property type="term" value="P:meiotic chromosome separation"/>
    <property type="evidence" value="ECO:0007669"/>
    <property type="project" value="TreeGrafter"/>
</dbReference>
<dbReference type="GO" id="GO:0004197">
    <property type="term" value="F:cysteine-type endopeptidase activity"/>
    <property type="evidence" value="ECO:0007669"/>
    <property type="project" value="InterPro"/>
</dbReference>
<gene>
    <name evidence="4" type="ORF">D0Y65_041324</name>
</gene>